<reference evidence="16 17" key="1">
    <citation type="submission" date="2020-02" db="EMBL/GenBank/DDBJ databases">
        <title>Flavobacteriaceae Psychroflexus bacterium YR1-1, complete genome.</title>
        <authorList>
            <person name="Li Y."/>
            <person name="Wu S."/>
        </authorList>
    </citation>
    <scope>NUCLEOTIDE SEQUENCE [LARGE SCALE GENOMIC DNA]</scope>
    <source>
        <strain evidence="16 17">YR1-1</strain>
    </source>
</reference>
<dbReference type="InterPro" id="IPR033728">
    <property type="entry name" value="ThrRS_core"/>
</dbReference>
<dbReference type="FunFam" id="3.30.980.10:FF:000005">
    <property type="entry name" value="Threonyl-tRNA synthetase, mitochondrial"/>
    <property type="match status" value="1"/>
</dbReference>
<evidence type="ECO:0000256" key="11">
    <source>
        <dbReference type="ARBA" id="ARBA00023146"/>
    </source>
</evidence>
<dbReference type="Gene3D" id="3.30.980.10">
    <property type="entry name" value="Threonyl-trna Synthetase, Chain A, domain 2"/>
    <property type="match status" value="1"/>
</dbReference>
<keyword evidence="7 13" id="KW-0862">Zinc</keyword>
<dbReference type="InterPro" id="IPR002320">
    <property type="entry name" value="Thr-tRNA-ligase_IIa"/>
</dbReference>
<dbReference type="FunFam" id="3.10.20.30:FF:000005">
    <property type="entry name" value="Threonine--tRNA ligase"/>
    <property type="match status" value="1"/>
</dbReference>
<comment type="similarity">
    <text evidence="1 13">Belongs to the class-II aminoacyl-tRNA synthetase family.</text>
</comment>
<dbReference type="InterPro" id="IPR012676">
    <property type="entry name" value="TGS-like"/>
</dbReference>
<dbReference type="EC" id="6.1.1.3" evidence="13"/>
<dbReference type="SUPFAM" id="SSF55681">
    <property type="entry name" value="Class II aaRS and biotin synthetases"/>
    <property type="match status" value="1"/>
</dbReference>
<dbReference type="Pfam" id="PF07973">
    <property type="entry name" value="tRNA_SAD"/>
    <property type="match status" value="1"/>
</dbReference>
<keyword evidence="8 13" id="KW-0067">ATP-binding</keyword>
<dbReference type="GO" id="GO:0005524">
    <property type="term" value="F:ATP binding"/>
    <property type="evidence" value="ECO:0007669"/>
    <property type="project" value="UniProtKB-UniRule"/>
</dbReference>
<comment type="cofactor">
    <cofactor evidence="13">
        <name>Zn(2+)</name>
        <dbReference type="ChEBI" id="CHEBI:29105"/>
    </cofactor>
    <text evidence="13">Binds 1 zinc ion per subunit.</text>
</comment>
<evidence type="ECO:0000256" key="6">
    <source>
        <dbReference type="ARBA" id="ARBA00022741"/>
    </source>
</evidence>
<dbReference type="HAMAP" id="MF_00184">
    <property type="entry name" value="Thr_tRNA_synth"/>
    <property type="match status" value="1"/>
</dbReference>
<dbReference type="InterPro" id="IPR006195">
    <property type="entry name" value="aa-tRNA-synth_II"/>
</dbReference>
<comment type="caution">
    <text evidence="16">The sequence shown here is derived from an EMBL/GenBank/DDBJ whole genome shotgun (WGS) entry which is preliminary data.</text>
</comment>
<keyword evidence="9 13" id="KW-0694">RNA-binding</keyword>
<proteinExistence type="inferred from homology"/>
<organism evidence="16 17">
    <name type="scientific">Psychroflexus aurantiacus</name>
    <dbReference type="NCBI Taxonomy" id="2709310"/>
    <lineage>
        <taxon>Bacteria</taxon>
        <taxon>Pseudomonadati</taxon>
        <taxon>Bacteroidota</taxon>
        <taxon>Flavobacteriia</taxon>
        <taxon>Flavobacteriales</taxon>
        <taxon>Flavobacteriaceae</taxon>
        <taxon>Psychroflexus</taxon>
    </lineage>
</organism>
<dbReference type="Proteomes" id="UP000478505">
    <property type="component" value="Unassembled WGS sequence"/>
</dbReference>
<dbReference type="FunFam" id="3.30.930.10:FF:000002">
    <property type="entry name" value="Threonine--tRNA ligase"/>
    <property type="match status" value="1"/>
</dbReference>
<dbReference type="PANTHER" id="PTHR11451">
    <property type="entry name" value="THREONINE-TRNA LIGASE"/>
    <property type="match status" value="1"/>
</dbReference>
<dbReference type="Gene3D" id="3.30.54.20">
    <property type="match status" value="1"/>
</dbReference>
<comment type="catalytic activity">
    <reaction evidence="12 13">
        <text>tRNA(Thr) + L-threonine + ATP = L-threonyl-tRNA(Thr) + AMP + diphosphate + H(+)</text>
        <dbReference type="Rhea" id="RHEA:24624"/>
        <dbReference type="Rhea" id="RHEA-COMP:9670"/>
        <dbReference type="Rhea" id="RHEA-COMP:9704"/>
        <dbReference type="ChEBI" id="CHEBI:15378"/>
        <dbReference type="ChEBI" id="CHEBI:30616"/>
        <dbReference type="ChEBI" id="CHEBI:33019"/>
        <dbReference type="ChEBI" id="CHEBI:57926"/>
        <dbReference type="ChEBI" id="CHEBI:78442"/>
        <dbReference type="ChEBI" id="CHEBI:78534"/>
        <dbReference type="ChEBI" id="CHEBI:456215"/>
        <dbReference type="EC" id="6.1.1.3"/>
    </reaction>
</comment>
<dbReference type="Gene3D" id="3.10.20.30">
    <property type="match status" value="1"/>
</dbReference>
<dbReference type="Gene3D" id="3.30.930.10">
    <property type="entry name" value="Bira Bifunctional Protein, Domain 2"/>
    <property type="match status" value="1"/>
</dbReference>
<dbReference type="InterPro" id="IPR018163">
    <property type="entry name" value="Thr/Ala-tRNA-synth_IIc_edit"/>
</dbReference>
<comment type="caution">
    <text evidence="13">Lacks conserved residue(s) required for the propagation of feature annotation.</text>
</comment>
<dbReference type="GO" id="GO:0005737">
    <property type="term" value="C:cytoplasm"/>
    <property type="evidence" value="ECO:0007669"/>
    <property type="project" value="UniProtKB-SubCell"/>
</dbReference>
<dbReference type="SUPFAM" id="SSF55186">
    <property type="entry name" value="ThrRS/AlaRS common domain"/>
    <property type="match status" value="1"/>
</dbReference>
<dbReference type="GO" id="GO:0004829">
    <property type="term" value="F:threonine-tRNA ligase activity"/>
    <property type="evidence" value="ECO:0007669"/>
    <property type="project" value="UniProtKB-UniRule"/>
</dbReference>
<dbReference type="InterPro" id="IPR002314">
    <property type="entry name" value="aa-tRNA-synt_IIb"/>
</dbReference>
<keyword evidence="4 13" id="KW-0436">Ligase</keyword>
<evidence type="ECO:0000259" key="14">
    <source>
        <dbReference type="PROSITE" id="PS50862"/>
    </source>
</evidence>
<feature type="binding site" evidence="13">
    <location>
        <position position="518"/>
    </location>
    <ligand>
        <name>Zn(2+)</name>
        <dbReference type="ChEBI" id="CHEBI:29105"/>
        <note>catalytic</note>
    </ligand>
</feature>
<dbReference type="Pfam" id="PF03129">
    <property type="entry name" value="HGTP_anticodon"/>
    <property type="match status" value="1"/>
</dbReference>
<keyword evidence="10 13" id="KW-0648">Protein biosynthesis</keyword>
<dbReference type="SUPFAM" id="SSF81271">
    <property type="entry name" value="TGS-like"/>
    <property type="match status" value="1"/>
</dbReference>
<dbReference type="SMART" id="SM00863">
    <property type="entry name" value="tRNA_SAD"/>
    <property type="match status" value="1"/>
</dbReference>
<dbReference type="InterPro" id="IPR004095">
    <property type="entry name" value="TGS"/>
</dbReference>
<accession>A0A6B3R8J9</accession>
<protein>
    <recommendedName>
        <fullName evidence="13">Threonine--tRNA ligase</fullName>
        <ecNumber evidence="13">6.1.1.3</ecNumber>
    </recommendedName>
    <alternativeName>
        <fullName evidence="13">Threonyl-tRNA synthetase</fullName>
        <shortName evidence="13">ThrRS</shortName>
    </alternativeName>
</protein>
<evidence type="ECO:0000259" key="15">
    <source>
        <dbReference type="PROSITE" id="PS51880"/>
    </source>
</evidence>
<feature type="domain" description="TGS" evidence="15">
    <location>
        <begin position="1"/>
        <end position="61"/>
    </location>
</feature>
<comment type="subunit">
    <text evidence="13">Homodimer.</text>
</comment>
<dbReference type="PRINTS" id="PR01047">
    <property type="entry name" value="TRNASYNTHTHR"/>
</dbReference>
<dbReference type="InterPro" id="IPR047246">
    <property type="entry name" value="ThrRS_anticodon"/>
</dbReference>
<evidence type="ECO:0000256" key="13">
    <source>
        <dbReference type="HAMAP-Rule" id="MF_00184"/>
    </source>
</evidence>
<evidence type="ECO:0000313" key="17">
    <source>
        <dbReference type="Proteomes" id="UP000478505"/>
    </source>
</evidence>
<dbReference type="AlphaFoldDB" id="A0A6B3R8J9"/>
<dbReference type="InterPro" id="IPR036621">
    <property type="entry name" value="Anticodon-bd_dom_sf"/>
</dbReference>
<dbReference type="GO" id="GO:0000049">
    <property type="term" value="F:tRNA binding"/>
    <property type="evidence" value="ECO:0007669"/>
    <property type="project" value="UniProtKB-KW"/>
</dbReference>
<dbReference type="CDD" id="cd00771">
    <property type="entry name" value="ThrRS_core"/>
    <property type="match status" value="1"/>
</dbReference>
<keyword evidence="17" id="KW-1185">Reference proteome</keyword>
<sequence length="648" mass="73971">MINITLPDGSVKQYEKGTTPLQVALSISSGLARNVISAKFNDSIVETTTLLQEDGKLVLLTFNDDEGKQAFWHSTSHVMAQALLKLYPKVHLTIGPSIENGFYYDVELNGEVISENDFPKIEAKMLELARGKHDFEMREVSKSEALDYYKSKNNPFKVELIENLEDGTITFCDHDDFTDLCRGGHIPNTGFIKAVKLMNIAGAYWRGDETNPQLTRIYGISFPKQKELKEYLALLEEAKKRDHRKLGKELKLFTFSKKVGQGLPLWLPKGAALRDRLEKFMKDAQEAAGYQPVVSPHIGQKELYMTSGHFQKYGEDSFQSIKTPQDGEEYLLKPMNCPHHCEIFNSQAWSYRDLPQRYAEFGTVYRYEQSGELHGLTRVRGFTQDDAHIFCMPEQLDEEFKKVIDLVLYVFGALGFENFTAQVSLRDPENPSKYIGSDENWTKAEAAILNAAEEKGLNYKVETGEAAFYGPKLDFMVKDALGRQWQLGTIQVDYNLPERFELEYKGSDNEMHRPVMIHRAPFGSLERFIAILLEHTGGNFPLWLMPEQAIILSISEKYENYSKKVLSLLKKHEIRATFDNRGETMGKKIREAEMNKIPYMLIIGEAEVENETVSVRKHGGDDLGEMPIESFAKILQVETDKEIHTFEV</sequence>
<keyword evidence="5 13" id="KW-0479">Metal-binding</keyword>
<evidence type="ECO:0000256" key="9">
    <source>
        <dbReference type="ARBA" id="ARBA00022884"/>
    </source>
</evidence>
<dbReference type="InterPro" id="IPR012675">
    <property type="entry name" value="Beta-grasp_dom_sf"/>
</dbReference>
<keyword evidence="2 13" id="KW-0963">Cytoplasm</keyword>
<dbReference type="SUPFAM" id="SSF52954">
    <property type="entry name" value="Class II aaRS ABD-related"/>
    <property type="match status" value="1"/>
</dbReference>
<evidence type="ECO:0000256" key="1">
    <source>
        <dbReference type="ARBA" id="ARBA00008226"/>
    </source>
</evidence>
<keyword evidence="3 13" id="KW-0820">tRNA-binding</keyword>
<evidence type="ECO:0000256" key="3">
    <source>
        <dbReference type="ARBA" id="ARBA00022555"/>
    </source>
</evidence>
<keyword evidence="11 13" id="KW-0030">Aminoacyl-tRNA synthetase</keyword>
<dbReference type="CDD" id="cd01667">
    <property type="entry name" value="TGS_ThrRS"/>
    <property type="match status" value="1"/>
</dbReference>
<gene>
    <name evidence="13 16" type="primary">thrS</name>
    <name evidence="16" type="ORF">G3567_06790</name>
</gene>
<evidence type="ECO:0000256" key="8">
    <source>
        <dbReference type="ARBA" id="ARBA00022840"/>
    </source>
</evidence>
<name>A0A6B3R8J9_9FLAO</name>
<dbReference type="NCBIfam" id="TIGR00418">
    <property type="entry name" value="thrS"/>
    <property type="match status" value="1"/>
</dbReference>
<evidence type="ECO:0000256" key="12">
    <source>
        <dbReference type="ARBA" id="ARBA00049515"/>
    </source>
</evidence>
<evidence type="ECO:0000256" key="4">
    <source>
        <dbReference type="ARBA" id="ARBA00022598"/>
    </source>
</evidence>
<evidence type="ECO:0000313" key="16">
    <source>
        <dbReference type="EMBL" id="NEV93854.1"/>
    </source>
</evidence>
<comment type="subcellular location">
    <subcellularLocation>
        <location evidence="13">Cytoplasm</location>
    </subcellularLocation>
</comment>
<dbReference type="FunFam" id="3.40.50.800:FF:000001">
    <property type="entry name" value="Threonine--tRNA ligase"/>
    <property type="match status" value="1"/>
</dbReference>
<evidence type="ECO:0000256" key="2">
    <source>
        <dbReference type="ARBA" id="ARBA00022490"/>
    </source>
</evidence>
<dbReference type="InterPro" id="IPR045864">
    <property type="entry name" value="aa-tRNA-synth_II/BPL/LPL"/>
</dbReference>
<dbReference type="InterPro" id="IPR012947">
    <property type="entry name" value="tRNA_SAD"/>
</dbReference>
<feature type="domain" description="Aminoacyl-transfer RNA synthetases class-II family profile" evidence="14">
    <location>
        <begin position="242"/>
        <end position="541"/>
    </location>
</feature>
<dbReference type="RefSeq" id="WP_164004575.1">
    <property type="nucleotide sequence ID" value="NZ_JAAIKD010000003.1"/>
</dbReference>
<keyword evidence="6 13" id="KW-0547">Nucleotide-binding</keyword>
<evidence type="ECO:0000256" key="7">
    <source>
        <dbReference type="ARBA" id="ARBA00022833"/>
    </source>
</evidence>
<dbReference type="PROSITE" id="PS50862">
    <property type="entry name" value="AA_TRNA_LIGASE_II"/>
    <property type="match status" value="1"/>
</dbReference>
<evidence type="ECO:0000256" key="5">
    <source>
        <dbReference type="ARBA" id="ARBA00022723"/>
    </source>
</evidence>
<dbReference type="InterPro" id="IPR004154">
    <property type="entry name" value="Anticodon-bd"/>
</dbReference>
<evidence type="ECO:0000256" key="10">
    <source>
        <dbReference type="ARBA" id="ARBA00022917"/>
    </source>
</evidence>
<dbReference type="Gene3D" id="3.40.50.800">
    <property type="entry name" value="Anticodon-binding domain"/>
    <property type="match status" value="1"/>
</dbReference>
<dbReference type="PROSITE" id="PS51880">
    <property type="entry name" value="TGS"/>
    <property type="match status" value="1"/>
</dbReference>
<dbReference type="EMBL" id="JAAIKD010000003">
    <property type="protein sequence ID" value="NEV93854.1"/>
    <property type="molecule type" value="Genomic_DNA"/>
</dbReference>
<dbReference type="CDD" id="cd00860">
    <property type="entry name" value="ThrRS_anticodon"/>
    <property type="match status" value="1"/>
</dbReference>
<feature type="binding site" evidence="13">
    <location>
        <position position="388"/>
    </location>
    <ligand>
        <name>Zn(2+)</name>
        <dbReference type="ChEBI" id="CHEBI:29105"/>
        <note>catalytic</note>
    </ligand>
</feature>
<dbReference type="PANTHER" id="PTHR11451:SF44">
    <property type="entry name" value="THREONINE--TRNA LIGASE, CHLOROPLASTIC_MITOCHONDRIAL 2"/>
    <property type="match status" value="1"/>
</dbReference>
<dbReference type="GO" id="GO:0046872">
    <property type="term" value="F:metal ion binding"/>
    <property type="evidence" value="ECO:0007669"/>
    <property type="project" value="UniProtKB-KW"/>
</dbReference>
<dbReference type="Pfam" id="PF00587">
    <property type="entry name" value="tRNA-synt_2b"/>
    <property type="match status" value="1"/>
</dbReference>
<feature type="binding site" evidence="13">
    <location>
        <position position="337"/>
    </location>
    <ligand>
        <name>Zn(2+)</name>
        <dbReference type="ChEBI" id="CHEBI:29105"/>
        <note>catalytic</note>
    </ligand>
</feature>
<dbReference type="Pfam" id="PF02824">
    <property type="entry name" value="TGS"/>
    <property type="match status" value="1"/>
</dbReference>
<dbReference type="GO" id="GO:0006435">
    <property type="term" value="P:threonyl-tRNA aminoacylation"/>
    <property type="evidence" value="ECO:0007669"/>
    <property type="project" value="UniProtKB-UniRule"/>
</dbReference>